<feature type="signal peptide" evidence="1">
    <location>
        <begin position="1"/>
        <end position="32"/>
    </location>
</feature>
<keyword evidence="1" id="KW-0732">Signal</keyword>
<evidence type="ECO:0000313" key="3">
    <source>
        <dbReference type="Proteomes" id="UP000275401"/>
    </source>
</evidence>
<protein>
    <recommendedName>
        <fullName evidence="4">Lipoprotein</fullName>
    </recommendedName>
</protein>
<feature type="chain" id="PRO_5038902943" description="Lipoprotein" evidence="1">
    <location>
        <begin position="33"/>
        <end position="168"/>
    </location>
</feature>
<evidence type="ECO:0000256" key="1">
    <source>
        <dbReference type="SAM" id="SignalP"/>
    </source>
</evidence>
<reference evidence="2 3" key="1">
    <citation type="submission" date="2018-11" db="EMBL/GenBank/DDBJ databases">
        <title>The Potential of Streptomyces as Biocontrol Agents against the Tomato grey mould, Botrytis cinerea (Gray mold) Frontiers in Microbiology.</title>
        <authorList>
            <person name="Li D."/>
        </authorList>
    </citation>
    <scope>NUCLEOTIDE SEQUENCE [LARGE SCALE GENOMIC DNA]</scope>
    <source>
        <strain evidence="2 3">NEAU-LD23</strain>
    </source>
</reference>
<dbReference type="EMBL" id="RIBZ01000860">
    <property type="protein sequence ID" value="RNF81877.1"/>
    <property type="molecule type" value="Genomic_DNA"/>
</dbReference>
<sequence length="168" mass="17417">MTAALFSRGKGRRATTAACAVALGLIALSACDKPTPLATVTVGSSTVTAEASKGCFGDGKNLGSGTFKKCLAAKPADTIKVGAGDKVRIGVDPEIAESNWGLIANNPVMAEPSKETYRSFDSDTLFAQQNPQTGQTTMSKSVTVTVAQLGDGTQGVKGIWRFKLERDS</sequence>
<accession>A0A3M8SKK3</accession>
<dbReference type="AlphaFoldDB" id="A0A3M8SKK3"/>
<dbReference type="Proteomes" id="UP000275401">
    <property type="component" value="Unassembled WGS sequence"/>
</dbReference>
<evidence type="ECO:0000313" key="2">
    <source>
        <dbReference type="EMBL" id="RNF81877.1"/>
    </source>
</evidence>
<proteinExistence type="predicted"/>
<organism evidence="2 3">
    <name type="scientific">Streptomyces botrytidirepellens</name>
    <dbReference type="NCBI Taxonomy" id="2486417"/>
    <lineage>
        <taxon>Bacteria</taxon>
        <taxon>Bacillati</taxon>
        <taxon>Actinomycetota</taxon>
        <taxon>Actinomycetes</taxon>
        <taxon>Kitasatosporales</taxon>
        <taxon>Streptomycetaceae</taxon>
        <taxon>Streptomyces</taxon>
    </lineage>
</organism>
<evidence type="ECO:0008006" key="4">
    <source>
        <dbReference type="Google" id="ProtNLM"/>
    </source>
</evidence>
<dbReference type="RefSeq" id="WP_123108085.1">
    <property type="nucleotide sequence ID" value="NZ_RIBZ01000860.1"/>
</dbReference>
<gene>
    <name evidence="2" type="ORF">EEJ42_45980</name>
</gene>
<keyword evidence="3" id="KW-1185">Reference proteome</keyword>
<comment type="caution">
    <text evidence="2">The sequence shown here is derived from an EMBL/GenBank/DDBJ whole genome shotgun (WGS) entry which is preliminary data.</text>
</comment>
<name>A0A3M8SKK3_9ACTN</name>